<dbReference type="EMBL" id="AMRM01000001">
    <property type="protein sequence ID" value="EKF20828.1"/>
    <property type="molecule type" value="Genomic_DNA"/>
</dbReference>
<proteinExistence type="predicted"/>
<evidence type="ECO:0008006" key="3">
    <source>
        <dbReference type="Google" id="ProtNLM"/>
    </source>
</evidence>
<keyword evidence="2" id="KW-1185">Reference proteome</keyword>
<evidence type="ECO:0000313" key="1">
    <source>
        <dbReference type="EMBL" id="EKF20828.1"/>
    </source>
</evidence>
<dbReference type="Gene3D" id="3.10.129.10">
    <property type="entry name" value="Hotdog Thioesterase"/>
    <property type="match status" value="1"/>
</dbReference>
<dbReference type="SUPFAM" id="SSF54637">
    <property type="entry name" value="Thioesterase/thiol ester dehydrase-isomerase"/>
    <property type="match status" value="1"/>
</dbReference>
<accession>K2N9L5</accession>
<dbReference type="RefSeq" id="WP_008593027.1">
    <property type="nucleotide sequence ID" value="NZ_AMRM01000001.1"/>
</dbReference>
<dbReference type="Pfam" id="PF13279">
    <property type="entry name" value="4HBT_2"/>
    <property type="match status" value="1"/>
</dbReference>
<gene>
    <name evidence="1" type="ORF">NA2_00580</name>
</gene>
<protein>
    <recommendedName>
        <fullName evidence="3">Thioesterase</fullName>
    </recommendedName>
</protein>
<dbReference type="Proteomes" id="UP000006786">
    <property type="component" value="Unassembled WGS sequence"/>
</dbReference>
<dbReference type="AlphaFoldDB" id="K2N9L5"/>
<comment type="caution">
    <text evidence="1">The sequence shown here is derived from an EMBL/GenBank/DDBJ whole genome shotgun (WGS) entry which is preliminary data.</text>
</comment>
<sequence length="162" mass="18455">MPDRAPHVSDQLSIERDWIDYNGHLNMAYYTVLFDRAVDSVWATLGMGPQYAAARRLTTYTVEIHVCYLRELHLDDRLRATFQLLDNDAKRLHSFQELRHADDGWLAATCETLTLHVDMNGPRAAPFPGDVLERIETMRASHAALPRPEQAGSIIGISRRRA</sequence>
<dbReference type="eggNOG" id="COG0824">
    <property type="taxonomic scope" value="Bacteria"/>
</dbReference>
<dbReference type="OrthoDB" id="9803287at2"/>
<dbReference type="PATRIC" id="fig|391937.3.peg.121"/>
<organism evidence="1 2">
    <name type="scientific">Nitratireductor pacificus pht-3B</name>
    <dbReference type="NCBI Taxonomy" id="391937"/>
    <lineage>
        <taxon>Bacteria</taxon>
        <taxon>Pseudomonadati</taxon>
        <taxon>Pseudomonadota</taxon>
        <taxon>Alphaproteobacteria</taxon>
        <taxon>Hyphomicrobiales</taxon>
        <taxon>Phyllobacteriaceae</taxon>
        <taxon>Nitratireductor</taxon>
    </lineage>
</organism>
<evidence type="ECO:0000313" key="2">
    <source>
        <dbReference type="Proteomes" id="UP000006786"/>
    </source>
</evidence>
<name>K2N9L5_9HYPH</name>
<dbReference type="InterPro" id="IPR029069">
    <property type="entry name" value="HotDog_dom_sf"/>
</dbReference>
<dbReference type="STRING" id="391937.NA2_00580"/>
<dbReference type="CDD" id="cd00586">
    <property type="entry name" value="4HBT"/>
    <property type="match status" value="1"/>
</dbReference>
<reference evidence="1 2" key="1">
    <citation type="journal article" date="2012" name="J. Bacteriol.">
        <title>Genome Sequence of Nitratireductor pacificus Type Strain pht-3B.</title>
        <authorList>
            <person name="Lai Q."/>
            <person name="Li G."/>
            <person name="Shao Z."/>
        </authorList>
    </citation>
    <scope>NUCLEOTIDE SEQUENCE [LARGE SCALE GENOMIC DNA]</scope>
    <source>
        <strain evidence="2">pht-3B</strain>
    </source>
</reference>